<evidence type="ECO:0000259" key="2">
    <source>
        <dbReference type="PROSITE" id="PS50835"/>
    </source>
</evidence>
<evidence type="ECO:0000313" key="4">
    <source>
        <dbReference type="Proteomes" id="UP000272942"/>
    </source>
</evidence>
<reference evidence="5" key="1">
    <citation type="submission" date="2016-06" db="UniProtKB">
        <authorList>
            <consortium name="WormBaseParasite"/>
        </authorList>
    </citation>
    <scope>IDENTIFICATION</scope>
</reference>
<dbReference type="Gene3D" id="2.60.40.10">
    <property type="entry name" value="Immunoglobulins"/>
    <property type="match status" value="1"/>
</dbReference>
<dbReference type="OrthoDB" id="8680608at2759"/>
<protein>
    <submittedName>
        <fullName evidence="5">Ig-like domain-containing protein</fullName>
    </submittedName>
</protein>
<dbReference type="InterPro" id="IPR007110">
    <property type="entry name" value="Ig-like_dom"/>
</dbReference>
<sequence>MYVPVLILPLNSLDVDVILVPRIINKELLSVGRRVEDAVKLTCTALANGPPEMQFEFSQSSGGDWRPIEPRYKLSVQRLPPDPRNPFLQRLVLEISDLRRTDHGLYRCSVWNQAGRVQAIGHVLVHSEPEIEVVPHQTNYYVSHKPWRASCHVTGYPLFATGGTTEPITMQPNQIGLNEPTERGGDMVADETQGNRGKNTKW</sequence>
<dbReference type="WBParaSite" id="ECPE_0001570401-mRNA-1">
    <property type="protein sequence ID" value="ECPE_0001570401-mRNA-1"/>
    <property type="gene ID" value="ECPE_0001570401"/>
</dbReference>
<evidence type="ECO:0000313" key="5">
    <source>
        <dbReference type="WBParaSite" id="ECPE_0001570401-mRNA-1"/>
    </source>
</evidence>
<dbReference type="InterPro" id="IPR003599">
    <property type="entry name" value="Ig_sub"/>
</dbReference>
<dbReference type="EMBL" id="UZAN01061379">
    <property type="protein sequence ID" value="VDP92936.1"/>
    <property type="molecule type" value="Genomic_DNA"/>
</dbReference>
<dbReference type="PROSITE" id="PS50835">
    <property type="entry name" value="IG_LIKE"/>
    <property type="match status" value="1"/>
</dbReference>
<feature type="region of interest" description="Disordered" evidence="1">
    <location>
        <begin position="177"/>
        <end position="202"/>
    </location>
</feature>
<dbReference type="Proteomes" id="UP000272942">
    <property type="component" value="Unassembled WGS sequence"/>
</dbReference>
<gene>
    <name evidence="3" type="ORF">ECPE_LOCUS15664</name>
</gene>
<feature type="domain" description="Ig-like" evidence="2">
    <location>
        <begin position="21"/>
        <end position="110"/>
    </location>
</feature>
<dbReference type="SUPFAM" id="SSF48726">
    <property type="entry name" value="Immunoglobulin"/>
    <property type="match status" value="1"/>
</dbReference>
<name>A0A183B8X9_9TREM</name>
<dbReference type="SMART" id="SM00408">
    <property type="entry name" value="IGc2"/>
    <property type="match status" value="1"/>
</dbReference>
<evidence type="ECO:0000256" key="1">
    <source>
        <dbReference type="SAM" id="MobiDB-lite"/>
    </source>
</evidence>
<dbReference type="InterPro" id="IPR013783">
    <property type="entry name" value="Ig-like_fold"/>
</dbReference>
<dbReference type="SMART" id="SM00409">
    <property type="entry name" value="IG"/>
    <property type="match status" value="1"/>
</dbReference>
<reference evidence="3 4" key="2">
    <citation type="submission" date="2018-11" db="EMBL/GenBank/DDBJ databases">
        <authorList>
            <consortium name="Pathogen Informatics"/>
        </authorList>
    </citation>
    <scope>NUCLEOTIDE SEQUENCE [LARGE SCALE GENOMIC DNA]</scope>
    <source>
        <strain evidence="3 4">Egypt</strain>
    </source>
</reference>
<dbReference type="InterPro" id="IPR003598">
    <property type="entry name" value="Ig_sub2"/>
</dbReference>
<keyword evidence="4" id="KW-1185">Reference proteome</keyword>
<proteinExistence type="predicted"/>
<dbReference type="AlphaFoldDB" id="A0A183B8X9"/>
<feature type="compositionally biased region" description="Polar residues" evidence="1">
    <location>
        <begin position="192"/>
        <end position="202"/>
    </location>
</feature>
<evidence type="ECO:0000313" key="3">
    <source>
        <dbReference type="EMBL" id="VDP92936.1"/>
    </source>
</evidence>
<organism evidence="5">
    <name type="scientific">Echinostoma caproni</name>
    <dbReference type="NCBI Taxonomy" id="27848"/>
    <lineage>
        <taxon>Eukaryota</taxon>
        <taxon>Metazoa</taxon>
        <taxon>Spiralia</taxon>
        <taxon>Lophotrochozoa</taxon>
        <taxon>Platyhelminthes</taxon>
        <taxon>Trematoda</taxon>
        <taxon>Digenea</taxon>
        <taxon>Plagiorchiida</taxon>
        <taxon>Echinostomata</taxon>
        <taxon>Echinostomatoidea</taxon>
        <taxon>Echinostomatidae</taxon>
        <taxon>Echinostoma</taxon>
    </lineage>
</organism>
<accession>A0A183B8X9</accession>
<dbReference type="InterPro" id="IPR036179">
    <property type="entry name" value="Ig-like_dom_sf"/>
</dbReference>